<dbReference type="InterPro" id="IPR050636">
    <property type="entry name" value="C2H2-ZF_domain-containing"/>
</dbReference>
<proteinExistence type="inferred from homology"/>
<gene>
    <name evidence="12" type="ORF">g.7181</name>
</gene>
<comment type="subcellular location">
    <subcellularLocation>
        <location evidence="1">Nucleus</location>
    </subcellularLocation>
</comment>
<keyword evidence="9" id="KW-0539">Nucleus</keyword>
<organism evidence="12">
    <name type="scientific">Homalodisca liturata</name>
    <dbReference type="NCBI Taxonomy" id="320908"/>
    <lineage>
        <taxon>Eukaryota</taxon>
        <taxon>Metazoa</taxon>
        <taxon>Ecdysozoa</taxon>
        <taxon>Arthropoda</taxon>
        <taxon>Hexapoda</taxon>
        <taxon>Insecta</taxon>
        <taxon>Pterygota</taxon>
        <taxon>Neoptera</taxon>
        <taxon>Paraneoptera</taxon>
        <taxon>Hemiptera</taxon>
        <taxon>Auchenorrhyncha</taxon>
        <taxon>Membracoidea</taxon>
        <taxon>Cicadellidae</taxon>
        <taxon>Cicadellinae</taxon>
        <taxon>Proconiini</taxon>
        <taxon>Homalodisca</taxon>
    </lineage>
</organism>
<evidence type="ECO:0000256" key="7">
    <source>
        <dbReference type="ARBA" id="ARBA00023015"/>
    </source>
</evidence>
<evidence type="ECO:0000256" key="8">
    <source>
        <dbReference type="ARBA" id="ARBA00023163"/>
    </source>
</evidence>
<evidence type="ECO:0000256" key="10">
    <source>
        <dbReference type="PROSITE-ProRule" id="PRU00042"/>
    </source>
</evidence>
<keyword evidence="4" id="KW-0677">Repeat</keyword>
<evidence type="ECO:0000313" key="12">
    <source>
        <dbReference type="EMBL" id="JAS77061.1"/>
    </source>
</evidence>
<keyword evidence="7" id="KW-0805">Transcription regulation</keyword>
<keyword evidence="3" id="KW-0479">Metal-binding</keyword>
<feature type="non-terminal residue" evidence="12">
    <location>
        <position position="1"/>
    </location>
</feature>
<dbReference type="Gene3D" id="3.30.160.60">
    <property type="entry name" value="Classic Zinc Finger"/>
    <property type="match status" value="3"/>
</dbReference>
<feature type="domain" description="C2H2-type" evidence="11">
    <location>
        <begin position="89"/>
        <end position="116"/>
    </location>
</feature>
<protein>
    <recommendedName>
        <fullName evidence="11">C2H2-type domain-containing protein</fullName>
    </recommendedName>
</protein>
<evidence type="ECO:0000256" key="5">
    <source>
        <dbReference type="ARBA" id="ARBA00022771"/>
    </source>
</evidence>
<sequence length="223" mass="24891">AGPSFSTGSVSLPQLAPRLPITAASLSSLLHRKGELRPELLMSPNGMAKSRRSRDGQKLFQCRLCPKSYSFSSALSRHKAVHNTELRPHVCNMCKKGFADPEKLERHMRTHVSDQLFPCDICGRVFKALATFERHKIMTQGKCRLFSCMMCGLGFPNKTKLKLHPCKAAPMERLYPCPQCNQVLNSMEAFELHVASHSGLSERPLNSQAISLITTADINRRSI</sequence>
<evidence type="ECO:0000259" key="11">
    <source>
        <dbReference type="PROSITE" id="PS50157"/>
    </source>
</evidence>
<keyword evidence="8" id="KW-0804">Transcription</keyword>
<dbReference type="AlphaFoldDB" id="A0A1B6HQY2"/>
<evidence type="ECO:0000256" key="3">
    <source>
        <dbReference type="ARBA" id="ARBA00022723"/>
    </source>
</evidence>
<dbReference type="PANTHER" id="PTHR47772">
    <property type="entry name" value="ZINC FINGER PROTEIN 200"/>
    <property type="match status" value="1"/>
</dbReference>
<evidence type="ECO:0000256" key="2">
    <source>
        <dbReference type="ARBA" id="ARBA00006991"/>
    </source>
</evidence>
<evidence type="ECO:0000256" key="1">
    <source>
        <dbReference type="ARBA" id="ARBA00004123"/>
    </source>
</evidence>
<evidence type="ECO:0000256" key="9">
    <source>
        <dbReference type="ARBA" id="ARBA00023242"/>
    </source>
</evidence>
<evidence type="ECO:0000256" key="4">
    <source>
        <dbReference type="ARBA" id="ARBA00022737"/>
    </source>
</evidence>
<keyword evidence="6" id="KW-0862">Zinc</keyword>
<dbReference type="SMART" id="SM00355">
    <property type="entry name" value="ZnF_C2H2"/>
    <property type="match status" value="5"/>
</dbReference>
<dbReference type="GO" id="GO:0008270">
    <property type="term" value="F:zinc ion binding"/>
    <property type="evidence" value="ECO:0007669"/>
    <property type="project" value="UniProtKB-KW"/>
</dbReference>
<dbReference type="InterPro" id="IPR013087">
    <property type="entry name" value="Znf_C2H2_type"/>
</dbReference>
<evidence type="ECO:0000256" key="6">
    <source>
        <dbReference type="ARBA" id="ARBA00022833"/>
    </source>
</evidence>
<dbReference type="FunFam" id="3.30.160.60:FF:000761">
    <property type="entry name" value="Zinc finger protein 449"/>
    <property type="match status" value="1"/>
</dbReference>
<reference evidence="12" key="1">
    <citation type="submission" date="2015-11" db="EMBL/GenBank/DDBJ databases">
        <title>De novo transcriptome assembly of four potential Pierce s Disease insect vectors from Arizona vineyards.</title>
        <authorList>
            <person name="Tassone E.E."/>
        </authorList>
    </citation>
    <scope>NUCLEOTIDE SEQUENCE</scope>
</reference>
<keyword evidence="5 10" id="KW-0863">Zinc-finger</keyword>
<feature type="domain" description="C2H2-type" evidence="11">
    <location>
        <begin position="60"/>
        <end position="87"/>
    </location>
</feature>
<dbReference type="GO" id="GO:0005634">
    <property type="term" value="C:nucleus"/>
    <property type="evidence" value="ECO:0007669"/>
    <property type="project" value="UniProtKB-SubCell"/>
</dbReference>
<dbReference type="SUPFAM" id="SSF57667">
    <property type="entry name" value="beta-beta-alpha zinc fingers"/>
    <property type="match status" value="3"/>
</dbReference>
<accession>A0A1B6HQY2</accession>
<feature type="domain" description="C2H2-type" evidence="11">
    <location>
        <begin position="175"/>
        <end position="202"/>
    </location>
</feature>
<dbReference type="PANTHER" id="PTHR47772:SF7">
    <property type="entry name" value="ZINC FINGER PROTEIN 160"/>
    <property type="match status" value="1"/>
</dbReference>
<comment type="similarity">
    <text evidence="2">Belongs to the krueppel C2H2-type zinc-finger protein family.</text>
</comment>
<dbReference type="PROSITE" id="PS50157">
    <property type="entry name" value="ZINC_FINGER_C2H2_2"/>
    <property type="match status" value="3"/>
</dbReference>
<dbReference type="Pfam" id="PF00096">
    <property type="entry name" value="zf-C2H2"/>
    <property type="match status" value="3"/>
</dbReference>
<dbReference type="PROSITE" id="PS00028">
    <property type="entry name" value="ZINC_FINGER_C2H2_1"/>
    <property type="match status" value="3"/>
</dbReference>
<dbReference type="InterPro" id="IPR036236">
    <property type="entry name" value="Znf_C2H2_sf"/>
</dbReference>
<dbReference type="EMBL" id="GECU01030645">
    <property type="protein sequence ID" value="JAS77061.1"/>
    <property type="molecule type" value="Transcribed_RNA"/>
</dbReference>
<name>A0A1B6HQY2_9HEMI</name>